<dbReference type="EMBL" id="BSXS01000310">
    <property type="protein sequence ID" value="GME71940.1"/>
    <property type="molecule type" value="Genomic_DNA"/>
</dbReference>
<evidence type="ECO:0000313" key="1">
    <source>
        <dbReference type="EMBL" id="GME71940.1"/>
    </source>
</evidence>
<name>A0ACB5SSY1_AMBMO</name>
<dbReference type="Proteomes" id="UP001165064">
    <property type="component" value="Unassembled WGS sequence"/>
</dbReference>
<proteinExistence type="predicted"/>
<organism evidence="1 2">
    <name type="scientific">Ambrosiozyma monospora</name>
    <name type="common">Yeast</name>
    <name type="synonym">Endomycopsis monosporus</name>
    <dbReference type="NCBI Taxonomy" id="43982"/>
    <lineage>
        <taxon>Eukaryota</taxon>
        <taxon>Fungi</taxon>
        <taxon>Dikarya</taxon>
        <taxon>Ascomycota</taxon>
        <taxon>Saccharomycotina</taxon>
        <taxon>Pichiomycetes</taxon>
        <taxon>Pichiales</taxon>
        <taxon>Pichiaceae</taxon>
        <taxon>Ambrosiozyma</taxon>
    </lineage>
</organism>
<keyword evidence="2" id="KW-1185">Reference proteome</keyword>
<reference evidence="1" key="1">
    <citation type="submission" date="2023-04" db="EMBL/GenBank/DDBJ databases">
        <title>Ambrosiozyma monospora NBRC 10751.</title>
        <authorList>
            <person name="Ichikawa N."/>
            <person name="Sato H."/>
            <person name="Tonouchi N."/>
        </authorList>
    </citation>
    <scope>NUCLEOTIDE SEQUENCE</scope>
    <source>
        <strain evidence="1">NBRC 10751</strain>
    </source>
</reference>
<comment type="caution">
    <text evidence="1">The sequence shown here is derived from an EMBL/GenBank/DDBJ whole genome shotgun (WGS) entry which is preliminary data.</text>
</comment>
<protein>
    <submittedName>
        <fullName evidence="1">Unnamed protein product</fullName>
    </submittedName>
</protein>
<gene>
    <name evidence="1" type="ORF">Amon02_000077800</name>
</gene>
<sequence length="341" mass="38531">MLNCATSLDMHSHMVSQEGQNLSNISETTPIRTSITTKPPPPPPPPTQIESFTAAASSEQSLQQLNPPDQESLKEPAIHHQQEIIQKVNSIDGQSRPHIETSNTQRVILDQVEMIPPELMKYWNSRYQLFKKFDDGIQLMHELWYSVTPELLAVKLAKFIKRNYPKAHNIGDLFCGGGGNTIQFLKVFDRVIGIDNNKVHLECTRNNSLVYLSEKKVSQKLTLLHSCWGKKSNKKLTDMKTKIDIMFGSPPWGGISSSKSKVFDVNLLKPSPLNQLLMSMKQFSDVIVLFLSRNSSIKQIEKVTAEVFGGKAKVKILEARIGPSLKSLFCCWGRKFSKHDW</sequence>
<accession>A0ACB5SSY1</accession>
<evidence type="ECO:0000313" key="2">
    <source>
        <dbReference type="Proteomes" id="UP001165064"/>
    </source>
</evidence>